<comment type="caution">
    <text evidence="2">The sequence shown here is derived from an EMBL/GenBank/DDBJ whole genome shotgun (WGS) entry which is preliminary data.</text>
</comment>
<dbReference type="Proteomes" id="UP001166784">
    <property type="component" value="Unassembled WGS sequence"/>
</dbReference>
<organism evidence="2 3">
    <name type="scientific">Streptomyces marispadix</name>
    <dbReference type="NCBI Taxonomy" id="2922868"/>
    <lineage>
        <taxon>Bacteria</taxon>
        <taxon>Bacillati</taxon>
        <taxon>Actinomycetota</taxon>
        <taxon>Actinomycetes</taxon>
        <taxon>Kitasatosporales</taxon>
        <taxon>Streptomycetaceae</taxon>
        <taxon>Streptomyces</taxon>
    </lineage>
</organism>
<evidence type="ECO:0000256" key="1">
    <source>
        <dbReference type="SAM" id="Phobius"/>
    </source>
</evidence>
<keyword evidence="1" id="KW-0472">Membrane</keyword>
<reference evidence="2" key="1">
    <citation type="submission" date="2022-03" db="EMBL/GenBank/DDBJ databases">
        <authorList>
            <person name="Santos J.D.N."/>
            <person name="Kallscheuer N."/>
            <person name="Jogler C."/>
            <person name="Lage O.M."/>
        </authorList>
    </citation>
    <scope>NUCLEOTIDE SEQUENCE</scope>
    <source>
        <strain evidence="2">M600PL45_2</strain>
    </source>
</reference>
<feature type="transmembrane region" description="Helical" evidence="1">
    <location>
        <begin position="155"/>
        <end position="174"/>
    </location>
</feature>
<sequence length="211" mass="23219">MGSAEQALLNRLRNRNFSPRLSNGWGQVTRYAIEGMSDADAAVVAKTWGYDLKETFNKGNILGFWREDAPQLDVVGGPAREVVRGVPQAREEADRIRMQTGYDVLDPDWYGPVEAAAGENVKRRNKRIQGAVGVGIVTAILTAWAIASMDTPSSMLLPGALGLVGWICVITWVWKVVSLTKEYGDDIKPKVDHIRQVLNVAEEELLGSARQ</sequence>
<name>A0ABS9T5F0_9ACTN</name>
<proteinExistence type="predicted"/>
<protein>
    <recommendedName>
        <fullName evidence="4">Integral membrane protein</fullName>
    </recommendedName>
</protein>
<dbReference type="RefSeq" id="WP_241062395.1">
    <property type="nucleotide sequence ID" value="NZ_JAKWJU010000002.1"/>
</dbReference>
<evidence type="ECO:0000313" key="2">
    <source>
        <dbReference type="EMBL" id="MCH6163506.1"/>
    </source>
</evidence>
<accession>A0ABS9T5F0</accession>
<gene>
    <name evidence="2" type="ORF">MMA15_24855</name>
</gene>
<feature type="transmembrane region" description="Helical" evidence="1">
    <location>
        <begin position="130"/>
        <end position="149"/>
    </location>
</feature>
<evidence type="ECO:0000313" key="3">
    <source>
        <dbReference type="Proteomes" id="UP001166784"/>
    </source>
</evidence>
<keyword evidence="1" id="KW-0812">Transmembrane</keyword>
<evidence type="ECO:0008006" key="4">
    <source>
        <dbReference type="Google" id="ProtNLM"/>
    </source>
</evidence>
<reference evidence="2" key="2">
    <citation type="journal article" date="2023" name="Int. J. Syst. Evol. Microbiol.">
        <title>Streptomyces marispadix sp. nov., isolated from marine beach sediment of the Northern Coast of Portugal.</title>
        <authorList>
            <person name="dos Santos J.D.N."/>
            <person name="Vitorino I.R."/>
            <person name="Kallscheuer N."/>
            <person name="Srivastava A."/>
            <person name="Krautwurst S."/>
            <person name="Marz M."/>
            <person name="Jogler C."/>
            <person name="Lobo Da Cunha A."/>
            <person name="Catita J."/>
            <person name="Goncalves H."/>
            <person name="Gonzalez I."/>
            <person name="Reyes F."/>
            <person name="Lage O.M."/>
        </authorList>
    </citation>
    <scope>NUCLEOTIDE SEQUENCE</scope>
    <source>
        <strain evidence="2">M600PL45_2</strain>
    </source>
</reference>
<dbReference type="EMBL" id="JAKWJU010000002">
    <property type="protein sequence ID" value="MCH6163506.1"/>
    <property type="molecule type" value="Genomic_DNA"/>
</dbReference>
<keyword evidence="3" id="KW-1185">Reference proteome</keyword>
<keyword evidence="1" id="KW-1133">Transmembrane helix</keyword>